<dbReference type="InterPro" id="IPR007835">
    <property type="entry name" value="MOFRL"/>
</dbReference>
<evidence type="ECO:0000256" key="1">
    <source>
        <dbReference type="SAM" id="MobiDB-lite"/>
    </source>
</evidence>
<feature type="domain" description="MOFRL" evidence="2">
    <location>
        <begin position="186"/>
        <end position="216"/>
    </location>
</feature>
<gene>
    <name evidence="4" type="ORF">B2A_11628</name>
</gene>
<reference evidence="4" key="1">
    <citation type="submission" date="2013-08" db="EMBL/GenBank/DDBJ databases">
        <authorList>
            <person name="Mendez C."/>
            <person name="Richter M."/>
            <person name="Ferrer M."/>
            <person name="Sanchez J."/>
        </authorList>
    </citation>
    <scope>NUCLEOTIDE SEQUENCE</scope>
</reference>
<dbReference type="EMBL" id="AUZZ01008399">
    <property type="protein sequence ID" value="EQD38074.1"/>
    <property type="molecule type" value="Genomic_DNA"/>
</dbReference>
<dbReference type="SUPFAM" id="SSF82544">
    <property type="entry name" value="GckA/TtuD-like"/>
    <property type="match status" value="1"/>
</dbReference>
<dbReference type="GO" id="GO:0008887">
    <property type="term" value="F:glycerate kinase activity"/>
    <property type="evidence" value="ECO:0007669"/>
    <property type="project" value="InterPro"/>
</dbReference>
<dbReference type="InterPro" id="IPR039760">
    <property type="entry name" value="MOFRL_protein"/>
</dbReference>
<dbReference type="Gene3D" id="3.40.50.10180">
    <property type="entry name" value="Glycerate kinase, MOFRL-like N-terminal domain"/>
    <property type="match status" value="1"/>
</dbReference>
<feature type="non-terminal residue" evidence="4">
    <location>
        <position position="222"/>
    </location>
</feature>
<organism evidence="4">
    <name type="scientific">mine drainage metagenome</name>
    <dbReference type="NCBI Taxonomy" id="410659"/>
    <lineage>
        <taxon>unclassified sequences</taxon>
        <taxon>metagenomes</taxon>
        <taxon>ecological metagenomes</taxon>
    </lineage>
</organism>
<dbReference type="GO" id="GO:0005737">
    <property type="term" value="C:cytoplasm"/>
    <property type="evidence" value="ECO:0007669"/>
    <property type="project" value="TreeGrafter"/>
</dbReference>
<dbReference type="Gene3D" id="3.40.1480.10">
    <property type="entry name" value="MOFRL domain"/>
    <property type="match status" value="1"/>
</dbReference>
<dbReference type="Pfam" id="PF13660">
    <property type="entry name" value="DUF4147"/>
    <property type="match status" value="1"/>
</dbReference>
<evidence type="ECO:0000313" key="4">
    <source>
        <dbReference type="EMBL" id="EQD38074.1"/>
    </source>
</evidence>
<evidence type="ECO:0000259" key="2">
    <source>
        <dbReference type="Pfam" id="PF05161"/>
    </source>
</evidence>
<dbReference type="InterPro" id="IPR025286">
    <property type="entry name" value="MOFRL_assoc_dom"/>
</dbReference>
<dbReference type="InterPro" id="IPR038614">
    <property type="entry name" value="GK_N_sf"/>
</dbReference>
<dbReference type="InterPro" id="IPR037035">
    <property type="entry name" value="GK-like_C_sf"/>
</dbReference>
<dbReference type="Pfam" id="PF05161">
    <property type="entry name" value="MOFRL"/>
    <property type="match status" value="1"/>
</dbReference>
<accession>T1AB17</accession>
<feature type="compositionally biased region" description="Basic and acidic residues" evidence="1">
    <location>
        <begin position="46"/>
        <end position="60"/>
    </location>
</feature>
<dbReference type="PANTHER" id="PTHR12227">
    <property type="entry name" value="GLYCERATE KINASE"/>
    <property type="match status" value="1"/>
</dbReference>
<sequence>GRAASRPARPRRLRPDDRGAPRRRSPDPGDERRPAPSLAAQGGTARDGEPGRAVRDGGDQRRRRRPPGGVASGPTVPDPTTYADALRAGRRYGFLDRLPAAARRALRDGAAGRLPETPKPEDPRWRAGRFRFGATNRTALDAAARAARRRGYATVVLSTHVTGETQPVARRFARAVRALPADRPRAVLSGGETTVTLGPHPGRGGRNQEFALAAVALLDGRG</sequence>
<evidence type="ECO:0000259" key="3">
    <source>
        <dbReference type="Pfam" id="PF13660"/>
    </source>
</evidence>
<feature type="compositionally biased region" description="Basic and acidic residues" evidence="1">
    <location>
        <begin position="13"/>
        <end position="34"/>
    </location>
</feature>
<comment type="caution">
    <text evidence="4">The sequence shown here is derived from an EMBL/GenBank/DDBJ whole genome shotgun (WGS) entry which is preliminary data.</text>
</comment>
<feature type="region of interest" description="Disordered" evidence="1">
    <location>
        <begin position="1"/>
        <end position="82"/>
    </location>
</feature>
<feature type="domain" description="MOFRL-associated" evidence="3">
    <location>
        <begin position="67"/>
        <end position="106"/>
    </location>
</feature>
<dbReference type="AlphaFoldDB" id="T1AB17"/>
<name>T1AB17_9ZZZZ</name>
<proteinExistence type="predicted"/>
<protein>
    <submittedName>
        <fullName evidence="4">Hydroxypyruvate reductase</fullName>
    </submittedName>
</protein>
<reference evidence="4" key="2">
    <citation type="journal article" date="2014" name="ISME J.">
        <title>Microbial stratification in low pH oxic and suboxic macroscopic growths along an acid mine drainage.</title>
        <authorList>
            <person name="Mendez-Garcia C."/>
            <person name="Mesa V."/>
            <person name="Sprenger R.R."/>
            <person name="Richter M."/>
            <person name="Diez M.S."/>
            <person name="Solano J."/>
            <person name="Bargiela R."/>
            <person name="Golyshina O.V."/>
            <person name="Manteca A."/>
            <person name="Ramos J.L."/>
            <person name="Gallego J.R."/>
            <person name="Llorente I."/>
            <person name="Martins Dos Santos V.A."/>
            <person name="Jensen O.N."/>
            <person name="Pelaez A.I."/>
            <person name="Sanchez J."/>
            <person name="Ferrer M."/>
        </authorList>
    </citation>
    <scope>NUCLEOTIDE SEQUENCE</scope>
</reference>
<dbReference type="PANTHER" id="PTHR12227:SF0">
    <property type="entry name" value="GLYCERATE KINASE"/>
    <property type="match status" value="1"/>
</dbReference>
<keyword evidence="4" id="KW-0670">Pyruvate</keyword>
<feature type="non-terminal residue" evidence="4">
    <location>
        <position position="1"/>
    </location>
</feature>